<keyword evidence="7 16" id="KW-0963">Cytoplasm</keyword>
<keyword evidence="9 16" id="KW-0547">Nucleotide-binding</keyword>
<dbReference type="EC" id="2.7.1.33" evidence="6 16"/>
<dbReference type="InterPro" id="IPR043129">
    <property type="entry name" value="ATPase_NBD"/>
</dbReference>
<evidence type="ECO:0000256" key="16">
    <source>
        <dbReference type="HAMAP-Rule" id="MF_01274"/>
    </source>
</evidence>
<comment type="function">
    <text evidence="16">Catalyzes the phosphorylation of pantothenate (Pan), the first step in CoA biosynthesis.</text>
</comment>
<evidence type="ECO:0000256" key="2">
    <source>
        <dbReference type="ARBA" id="ARBA00001958"/>
    </source>
</evidence>
<evidence type="ECO:0000256" key="1">
    <source>
        <dbReference type="ARBA" id="ARBA00001206"/>
    </source>
</evidence>
<organism evidence="17 18">
    <name type="scientific">Geothrix rubra</name>
    <dbReference type="NCBI Taxonomy" id="2927977"/>
    <lineage>
        <taxon>Bacteria</taxon>
        <taxon>Pseudomonadati</taxon>
        <taxon>Acidobacteriota</taxon>
        <taxon>Holophagae</taxon>
        <taxon>Holophagales</taxon>
        <taxon>Holophagaceae</taxon>
        <taxon>Geothrix</taxon>
    </lineage>
</organism>
<feature type="binding site" evidence="16">
    <location>
        <position position="139"/>
    </location>
    <ligand>
        <name>ATP</name>
        <dbReference type="ChEBI" id="CHEBI:30616"/>
    </ligand>
</feature>
<comment type="cofactor">
    <cofactor evidence="16">
        <name>NH4(+)</name>
        <dbReference type="ChEBI" id="CHEBI:28938"/>
    </cofactor>
    <cofactor evidence="16">
        <name>K(+)</name>
        <dbReference type="ChEBI" id="CHEBI:29103"/>
    </cofactor>
    <text evidence="16">A monovalent cation. Ammonium or potassium.</text>
</comment>
<evidence type="ECO:0000256" key="15">
    <source>
        <dbReference type="ARBA" id="ARBA00040883"/>
    </source>
</evidence>
<dbReference type="PANTHER" id="PTHR34265:SF1">
    <property type="entry name" value="TYPE III PANTOTHENATE KINASE"/>
    <property type="match status" value="1"/>
</dbReference>
<keyword evidence="11 16" id="KW-0067">ATP-binding</keyword>
<feature type="binding site" evidence="16">
    <location>
        <begin position="8"/>
        <end position="15"/>
    </location>
    <ligand>
        <name>ATP</name>
        <dbReference type="ChEBI" id="CHEBI:30616"/>
    </ligand>
</feature>
<evidence type="ECO:0000313" key="18">
    <source>
        <dbReference type="Proteomes" id="UP001165089"/>
    </source>
</evidence>
<keyword evidence="12 16" id="KW-0630">Potassium</keyword>
<comment type="caution">
    <text evidence="16">Lacks conserved residue(s) required for the propagation of feature annotation.</text>
</comment>
<dbReference type="InterPro" id="IPR004619">
    <property type="entry name" value="Type_III_PanK"/>
</dbReference>
<dbReference type="CDD" id="cd24015">
    <property type="entry name" value="ASKHA_NBD_PanK-III"/>
    <property type="match status" value="1"/>
</dbReference>
<dbReference type="NCBIfam" id="NF009848">
    <property type="entry name" value="PRK13318.1-6"/>
    <property type="match status" value="1"/>
</dbReference>
<evidence type="ECO:0000313" key="17">
    <source>
        <dbReference type="EMBL" id="GLH69045.1"/>
    </source>
</evidence>
<evidence type="ECO:0000256" key="5">
    <source>
        <dbReference type="ARBA" id="ARBA00011738"/>
    </source>
</evidence>
<evidence type="ECO:0000256" key="4">
    <source>
        <dbReference type="ARBA" id="ARBA00005225"/>
    </source>
</evidence>
<evidence type="ECO:0000256" key="14">
    <source>
        <dbReference type="ARBA" id="ARBA00038036"/>
    </source>
</evidence>
<accession>A0ABQ5Q3P6</accession>
<dbReference type="PANTHER" id="PTHR34265">
    <property type="entry name" value="TYPE III PANTOTHENATE KINASE"/>
    <property type="match status" value="1"/>
</dbReference>
<dbReference type="NCBIfam" id="NF009855">
    <property type="entry name" value="PRK13321.1"/>
    <property type="match status" value="1"/>
</dbReference>
<sequence length="266" mass="28728">MSLLLAVDVGNTNVVLGIFDLTQGPDAPLICSWRLATSRERTVDEYGLSALALMRHRGIEASQIKHVAISCVVPPLHPILMALSKTYFGVEAFYVEPGVKTGVKVLIDNPAELGADRLVNAVAGIEKYGAPLIVVDFGTATTFDVVNAKKEYLGGLITPGVKISAEALFQRASRLPRVEIAEPERLVGRNTVQAMQAGIFYGYIGMVDGILQRLLEECPEAQVVATGGLGRVMAPHIPRIQHVSPDLTLDGLRILWLRNQGGRRPA</sequence>
<comment type="subcellular location">
    <subcellularLocation>
        <location evidence="3 16">Cytoplasm</location>
    </subcellularLocation>
</comment>
<evidence type="ECO:0000256" key="13">
    <source>
        <dbReference type="ARBA" id="ARBA00022993"/>
    </source>
</evidence>
<evidence type="ECO:0000256" key="6">
    <source>
        <dbReference type="ARBA" id="ARBA00012102"/>
    </source>
</evidence>
<dbReference type="Proteomes" id="UP001165089">
    <property type="component" value="Unassembled WGS sequence"/>
</dbReference>
<dbReference type="EMBL" id="BSDD01000001">
    <property type="protein sequence ID" value="GLH69045.1"/>
    <property type="molecule type" value="Genomic_DNA"/>
</dbReference>
<dbReference type="Gene3D" id="3.30.420.40">
    <property type="match status" value="2"/>
</dbReference>
<evidence type="ECO:0000256" key="9">
    <source>
        <dbReference type="ARBA" id="ARBA00022741"/>
    </source>
</evidence>
<feature type="binding site" evidence="16">
    <location>
        <position position="191"/>
    </location>
    <ligand>
        <name>substrate</name>
    </ligand>
</feature>
<feature type="binding site" evidence="16">
    <location>
        <begin position="114"/>
        <end position="117"/>
    </location>
    <ligand>
        <name>substrate</name>
    </ligand>
</feature>
<reference evidence="17 18" key="1">
    <citation type="journal article" date="2023" name="Antonie Van Leeuwenhoek">
        <title>Mesoterricola silvestris gen. nov., sp. nov., Mesoterricola sediminis sp. nov., Geothrix oryzae sp. nov., Geothrix edaphica sp. nov., Geothrix rubra sp. nov., and Geothrix limicola sp. nov., six novel members of Acidobacteriota isolated from soils.</title>
        <authorList>
            <person name="Itoh H."/>
            <person name="Sugisawa Y."/>
            <person name="Mise K."/>
            <person name="Xu Z."/>
            <person name="Kuniyasu M."/>
            <person name="Ushijima N."/>
            <person name="Kawano K."/>
            <person name="Kobayashi E."/>
            <person name="Shiratori Y."/>
            <person name="Masuda Y."/>
            <person name="Senoo K."/>
        </authorList>
    </citation>
    <scope>NUCLEOTIDE SEQUENCE [LARGE SCALE GENOMIC DNA]</scope>
    <source>
        <strain evidence="17 18">Red803</strain>
    </source>
</reference>
<evidence type="ECO:0000256" key="10">
    <source>
        <dbReference type="ARBA" id="ARBA00022777"/>
    </source>
</evidence>
<gene>
    <name evidence="16 17" type="primary">coaX</name>
    <name evidence="17" type="ORF">GETHPA_05780</name>
</gene>
<comment type="pathway">
    <text evidence="4 16">Cofactor biosynthesis; coenzyme A biosynthesis; CoA from (R)-pantothenate: step 1/5.</text>
</comment>
<dbReference type="Pfam" id="PF03309">
    <property type="entry name" value="Pan_kinase"/>
    <property type="match status" value="1"/>
</dbReference>
<comment type="catalytic activity">
    <reaction evidence="1 16">
        <text>(R)-pantothenate + ATP = (R)-4'-phosphopantothenate + ADP + H(+)</text>
        <dbReference type="Rhea" id="RHEA:16373"/>
        <dbReference type="ChEBI" id="CHEBI:10986"/>
        <dbReference type="ChEBI" id="CHEBI:15378"/>
        <dbReference type="ChEBI" id="CHEBI:29032"/>
        <dbReference type="ChEBI" id="CHEBI:30616"/>
        <dbReference type="ChEBI" id="CHEBI:456216"/>
        <dbReference type="EC" id="2.7.1.33"/>
    </reaction>
</comment>
<comment type="caution">
    <text evidence="17">The sequence shown here is derived from an EMBL/GenBank/DDBJ whole genome shotgun (WGS) entry which is preliminary data.</text>
</comment>
<evidence type="ECO:0000256" key="3">
    <source>
        <dbReference type="ARBA" id="ARBA00004496"/>
    </source>
</evidence>
<evidence type="ECO:0000256" key="12">
    <source>
        <dbReference type="ARBA" id="ARBA00022958"/>
    </source>
</evidence>
<feature type="active site" description="Proton acceptor" evidence="16">
    <location>
        <position position="116"/>
    </location>
</feature>
<dbReference type="SUPFAM" id="SSF53067">
    <property type="entry name" value="Actin-like ATPase domain"/>
    <property type="match status" value="2"/>
</dbReference>
<keyword evidence="13 16" id="KW-0173">Coenzyme A biosynthesis</keyword>
<keyword evidence="8 16" id="KW-0808">Transferase</keyword>
<comment type="subunit">
    <text evidence="5 16">Homodimer.</text>
</comment>
<protein>
    <recommendedName>
        <fullName evidence="15 16">Type III pantothenate kinase</fullName>
        <ecNumber evidence="6 16">2.7.1.33</ecNumber>
    </recommendedName>
    <alternativeName>
        <fullName evidence="16">PanK-III</fullName>
    </alternativeName>
    <alternativeName>
        <fullName evidence="16">Pantothenic acid kinase</fullName>
    </alternativeName>
</protein>
<evidence type="ECO:0000256" key="8">
    <source>
        <dbReference type="ARBA" id="ARBA00022679"/>
    </source>
</evidence>
<evidence type="ECO:0000256" key="7">
    <source>
        <dbReference type="ARBA" id="ARBA00022490"/>
    </source>
</evidence>
<comment type="similarity">
    <text evidence="14 16">Belongs to the type III pantothenate kinase family.</text>
</comment>
<comment type="cofactor">
    <cofactor evidence="2">
        <name>K(+)</name>
        <dbReference type="ChEBI" id="CHEBI:29103"/>
    </cofactor>
</comment>
<keyword evidence="10 16" id="KW-0418">Kinase</keyword>
<dbReference type="HAMAP" id="MF_01274">
    <property type="entry name" value="Pantothen_kinase_3"/>
    <property type="match status" value="1"/>
</dbReference>
<keyword evidence="16" id="KW-0479">Metal-binding</keyword>
<dbReference type="GO" id="GO:0016301">
    <property type="term" value="F:kinase activity"/>
    <property type="evidence" value="ECO:0007669"/>
    <property type="project" value="UniProtKB-KW"/>
</dbReference>
<keyword evidence="18" id="KW-1185">Reference proteome</keyword>
<proteinExistence type="inferred from homology"/>
<name>A0ABQ5Q3P6_9BACT</name>
<evidence type="ECO:0000256" key="11">
    <source>
        <dbReference type="ARBA" id="ARBA00022840"/>
    </source>
</evidence>
<dbReference type="NCBIfam" id="TIGR00671">
    <property type="entry name" value="baf"/>
    <property type="match status" value="1"/>
</dbReference>
<feature type="binding site" evidence="16">
    <location>
        <position position="136"/>
    </location>
    <ligand>
        <name>K(+)</name>
        <dbReference type="ChEBI" id="CHEBI:29103"/>
    </ligand>
</feature>